<dbReference type="Ensembl" id="ENSCINT00000036574.1">
    <property type="protein sequence ID" value="ENSCINP00000034751.1"/>
    <property type="gene ID" value="ENSCING00000018666.1"/>
</dbReference>
<dbReference type="HOGENOM" id="CLU_3337749_0_0_1"/>
<dbReference type="InParanoid" id="H2XYL7"/>
<reference evidence="1" key="3">
    <citation type="submission" date="2025-08" db="UniProtKB">
        <authorList>
            <consortium name="Ensembl"/>
        </authorList>
    </citation>
    <scope>IDENTIFICATION</scope>
</reference>
<dbReference type="AlphaFoldDB" id="H2XYL7"/>
<dbReference type="EMBL" id="EAAA01002941">
    <property type="status" value="NOT_ANNOTATED_CDS"/>
    <property type="molecule type" value="Genomic_DNA"/>
</dbReference>
<proteinExistence type="predicted"/>
<sequence length="38" mass="4550">MFTFNWKKISVVATPSRETSHLCLIIIKINMFKLYDLF</sequence>
<evidence type="ECO:0000313" key="1">
    <source>
        <dbReference type="Ensembl" id="ENSCINP00000034751.1"/>
    </source>
</evidence>
<reference evidence="1" key="4">
    <citation type="submission" date="2025-09" db="UniProtKB">
        <authorList>
            <consortium name="Ensembl"/>
        </authorList>
    </citation>
    <scope>IDENTIFICATION</scope>
</reference>
<organism evidence="1 2">
    <name type="scientific">Ciona intestinalis</name>
    <name type="common">Transparent sea squirt</name>
    <name type="synonym">Ascidia intestinalis</name>
    <dbReference type="NCBI Taxonomy" id="7719"/>
    <lineage>
        <taxon>Eukaryota</taxon>
        <taxon>Metazoa</taxon>
        <taxon>Chordata</taxon>
        <taxon>Tunicata</taxon>
        <taxon>Ascidiacea</taxon>
        <taxon>Phlebobranchia</taxon>
        <taxon>Cionidae</taxon>
        <taxon>Ciona</taxon>
    </lineage>
</organism>
<reference evidence="2" key="1">
    <citation type="journal article" date="2002" name="Science">
        <title>The draft genome of Ciona intestinalis: insights into chordate and vertebrate origins.</title>
        <authorList>
            <person name="Dehal P."/>
            <person name="Satou Y."/>
            <person name="Campbell R.K."/>
            <person name="Chapman J."/>
            <person name="Degnan B."/>
            <person name="De Tomaso A."/>
            <person name="Davidson B."/>
            <person name="Di Gregorio A."/>
            <person name="Gelpke M."/>
            <person name="Goodstein D.M."/>
            <person name="Harafuji N."/>
            <person name="Hastings K.E."/>
            <person name="Ho I."/>
            <person name="Hotta K."/>
            <person name="Huang W."/>
            <person name="Kawashima T."/>
            <person name="Lemaire P."/>
            <person name="Martinez D."/>
            <person name="Meinertzhagen I.A."/>
            <person name="Necula S."/>
            <person name="Nonaka M."/>
            <person name="Putnam N."/>
            <person name="Rash S."/>
            <person name="Saiga H."/>
            <person name="Satake M."/>
            <person name="Terry A."/>
            <person name="Yamada L."/>
            <person name="Wang H.G."/>
            <person name="Awazu S."/>
            <person name="Azumi K."/>
            <person name="Boore J."/>
            <person name="Branno M."/>
            <person name="Chin-Bow S."/>
            <person name="DeSantis R."/>
            <person name="Doyle S."/>
            <person name="Francino P."/>
            <person name="Keys D.N."/>
            <person name="Haga S."/>
            <person name="Hayashi H."/>
            <person name="Hino K."/>
            <person name="Imai K.S."/>
            <person name="Inaba K."/>
            <person name="Kano S."/>
            <person name="Kobayashi K."/>
            <person name="Kobayashi M."/>
            <person name="Lee B.I."/>
            <person name="Makabe K.W."/>
            <person name="Manohar C."/>
            <person name="Matassi G."/>
            <person name="Medina M."/>
            <person name="Mochizuki Y."/>
            <person name="Mount S."/>
            <person name="Morishita T."/>
            <person name="Miura S."/>
            <person name="Nakayama A."/>
            <person name="Nishizaka S."/>
            <person name="Nomoto H."/>
            <person name="Ohta F."/>
            <person name="Oishi K."/>
            <person name="Rigoutsos I."/>
            <person name="Sano M."/>
            <person name="Sasaki A."/>
            <person name="Sasakura Y."/>
            <person name="Shoguchi E."/>
            <person name="Shin-i T."/>
            <person name="Spagnuolo A."/>
            <person name="Stainier D."/>
            <person name="Suzuki M.M."/>
            <person name="Tassy O."/>
            <person name="Takatori N."/>
            <person name="Tokuoka M."/>
            <person name="Yagi K."/>
            <person name="Yoshizaki F."/>
            <person name="Wada S."/>
            <person name="Zhang C."/>
            <person name="Hyatt P.D."/>
            <person name="Larimer F."/>
            <person name="Detter C."/>
            <person name="Doggett N."/>
            <person name="Glavina T."/>
            <person name="Hawkins T."/>
            <person name="Richardson P."/>
            <person name="Lucas S."/>
            <person name="Kohara Y."/>
            <person name="Levine M."/>
            <person name="Satoh N."/>
            <person name="Rokhsar D.S."/>
        </authorList>
    </citation>
    <scope>NUCLEOTIDE SEQUENCE [LARGE SCALE GENOMIC DNA]</scope>
</reference>
<protein>
    <submittedName>
        <fullName evidence="1">Uncharacterized protein</fullName>
    </submittedName>
</protein>
<keyword evidence="2" id="KW-1185">Reference proteome</keyword>
<evidence type="ECO:0000313" key="2">
    <source>
        <dbReference type="Proteomes" id="UP000008144"/>
    </source>
</evidence>
<reference evidence="1" key="2">
    <citation type="journal article" date="2008" name="Genome Biol.">
        <title>Improved genome assembly and evidence-based global gene model set for the chordate Ciona intestinalis: new insight into intron and operon populations.</title>
        <authorList>
            <person name="Satou Y."/>
            <person name="Mineta K."/>
            <person name="Ogasawara M."/>
            <person name="Sasakura Y."/>
            <person name="Shoguchi E."/>
            <person name="Ueno K."/>
            <person name="Yamada L."/>
            <person name="Matsumoto J."/>
            <person name="Wasserscheid J."/>
            <person name="Dewar K."/>
            <person name="Wiley G.B."/>
            <person name="Macmil S.L."/>
            <person name="Roe B.A."/>
            <person name="Zeller R.W."/>
            <person name="Hastings K.E."/>
            <person name="Lemaire P."/>
            <person name="Lindquist E."/>
            <person name="Endo T."/>
            <person name="Hotta K."/>
            <person name="Inaba K."/>
        </authorList>
    </citation>
    <scope>NUCLEOTIDE SEQUENCE [LARGE SCALE GENOMIC DNA]</scope>
    <source>
        <strain evidence="1">wild type</strain>
    </source>
</reference>
<dbReference type="Proteomes" id="UP000008144">
    <property type="component" value="Chromosome 9"/>
</dbReference>
<name>H2XYL7_CIOIN</name>
<accession>H2XYL7</accession>
<dbReference type="EMBL" id="EAAA01002940">
    <property type="status" value="NOT_ANNOTATED_CDS"/>
    <property type="molecule type" value="Genomic_DNA"/>
</dbReference>